<feature type="domain" description="Ig-like" evidence="6">
    <location>
        <begin position="132"/>
        <end position="220"/>
    </location>
</feature>
<evidence type="ECO:0000256" key="1">
    <source>
        <dbReference type="ARBA" id="ARBA00022729"/>
    </source>
</evidence>
<dbReference type="PANTHER" id="PTHR11481">
    <property type="entry name" value="IMMUNOGLOBULIN FC RECEPTOR"/>
    <property type="match status" value="1"/>
</dbReference>
<dbReference type="InterPro" id="IPR007110">
    <property type="entry name" value="Ig-like_dom"/>
</dbReference>
<evidence type="ECO:0000256" key="2">
    <source>
        <dbReference type="ARBA" id="ARBA00023157"/>
    </source>
</evidence>
<dbReference type="AlphaFoldDB" id="A0A2I4CTQ9"/>
<dbReference type="GO" id="GO:0006955">
    <property type="term" value="P:immune response"/>
    <property type="evidence" value="ECO:0007669"/>
    <property type="project" value="TreeGrafter"/>
</dbReference>
<dbReference type="Pfam" id="PF13927">
    <property type="entry name" value="Ig_3"/>
    <property type="match status" value="2"/>
</dbReference>
<dbReference type="GeneID" id="106531957"/>
<dbReference type="KEGG" id="alim:106531957"/>
<sequence length="719" mass="80292">MGHALLCMLGLFLLSTLFYGHTEGQRDEETTSADEADTSIGSIKPTVTLQHNWSQIFRGETVRLTCGIRGGGGTQWEYRWRQSYRYSLTSSENWINTVTESDNGEYRCIGRRGSDVTQWSDPFRLTVSSSKPRATVRAAERIITAGGRVTLSCSVDTSDGWSFDWFRQESGSSPPQLIENKPDRYLTVSEGGVYSCRGRRGDPVFYTETSSEVIIQKTVSIKPSVILKPNQPQIFRGETVSLTCQIQGGGPQWTYEWRRNNTDLQTSSKNRNQSADDADYRCRATSVYLLTEWSEVFRLRGLHKPEAVLSVSPSWLSPGASVTLSCEVKPPSAGWSFFWYQAVPKPSSTDYNYELLPGSSKGTEQNSFIIPEQKHTAGYVCRAGRGEPEYYTDYSQPKFVWSADSHPAASLKVNPDRVQHFRSQSVSLNCEGNSTEWRVKSFTDSRHWTVCSSWDTMTGSSCTRSLYWSDSGVFWCESGSGEFSNVVNITVQNKNDGVILESPALPVTEGDPVTLSCRLKEQKLLSDVFFYHNNKLLQNDAREELKISAVLKSDEGFYRCEHSGKTSPQSWMAVRAAVSSPVSSLSPILIVGPVTGIIFIILMILLWRYRKSEDFCCIRSKRSESSSQSSSTNQGVTQTESQVYSSLLHGDSAVYESLQSSCATRYVLVGEESSDVSCSHTELRKVVKNRRPLQLHDAVYCNVETNPAGRWSPAATVSS</sequence>
<feature type="domain" description="Ig-like" evidence="6">
    <location>
        <begin position="305"/>
        <end position="383"/>
    </location>
</feature>
<evidence type="ECO:0000259" key="6">
    <source>
        <dbReference type="PROSITE" id="PS50835"/>
    </source>
</evidence>
<keyword evidence="4" id="KW-0812">Transmembrane</keyword>
<keyword evidence="1 5" id="KW-0732">Signal</keyword>
<keyword evidence="4" id="KW-1133">Transmembrane helix</keyword>
<name>A0A2I4CTQ9_AUSLI</name>
<reference evidence="8" key="1">
    <citation type="submission" date="2025-08" db="UniProtKB">
        <authorList>
            <consortium name="RefSeq"/>
        </authorList>
    </citation>
    <scope>IDENTIFICATION</scope>
</reference>
<accession>A0A2I4CTQ9</accession>
<dbReference type="InterPro" id="IPR003599">
    <property type="entry name" value="Ig_sub"/>
</dbReference>
<dbReference type="SMART" id="SM00408">
    <property type="entry name" value="IGc2"/>
    <property type="match status" value="4"/>
</dbReference>
<dbReference type="SUPFAM" id="SSF48726">
    <property type="entry name" value="Immunoglobulin"/>
    <property type="match status" value="5"/>
</dbReference>
<feature type="domain" description="Ig-like" evidence="6">
    <location>
        <begin position="45"/>
        <end position="108"/>
    </location>
</feature>
<feature type="domain" description="Ig-like" evidence="6">
    <location>
        <begin position="223"/>
        <end position="286"/>
    </location>
</feature>
<dbReference type="InterPro" id="IPR003598">
    <property type="entry name" value="Ig_sub2"/>
</dbReference>
<dbReference type="PANTHER" id="PTHR11481:SF64">
    <property type="entry name" value="FC RECEPTOR-LIKE PROTEIN 4"/>
    <property type="match status" value="1"/>
</dbReference>
<evidence type="ECO:0000313" key="7">
    <source>
        <dbReference type="Proteomes" id="UP000192220"/>
    </source>
</evidence>
<feature type="signal peptide" evidence="5">
    <location>
        <begin position="1"/>
        <end position="24"/>
    </location>
</feature>
<feature type="domain" description="Ig-like" evidence="6">
    <location>
        <begin position="496"/>
        <end position="579"/>
    </location>
</feature>
<dbReference type="SMART" id="SM00409">
    <property type="entry name" value="IG"/>
    <property type="match status" value="5"/>
</dbReference>
<dbReference type="GO" id="GO:0007166">
    <property type="term" value="P:cell surface receptor signaling pathway"/>
    <property type="evidence" value="ECO:0007669"/>
    <property type="project" value="TreeGrafter"/>
</dbReference>
<evidence type="ECO:0000313" key="8">
    <source>
        <dbReference type="RefSeq" id="XP_013883372.1"/>
    </source>
</evidence>
<keyword evidence="4" id="KW-0472">Membrane</keyword>
<dbReference type="InterPro" id="IPR013783">
    <property type="entry name" value="Ig-like_fold"/>
</dbReference>
<evidence type="ECO:0000256" key="5">
    <source>
        <dbReference type="SAM" id="SignalP"/>
    </source>
</evidence>
<dbReference type="GO" id="GO:0009897">
    <property type="term" value="C:external side of plasma membrane"/>
    <property type="evidence" value="ECO:0007669"/>
    <property type="project" value="TreeGrafter"/>
</dbReference>
<evidence type="ECO:0000256" key="4">
    <source>
        <dbReference type="SAM" id="Phobius"/>
    </source>
</evidence>
<dbReference type="InParanoid" id="A0A2I4CTQ9"/>
<organism evidence="7 8">
    <name type="scientific">Austrofundulus limnaeus</name>
    <name type="common">Annual killifish</name>
    <dbReference type="NCBI Taxonomy" id="52670"/>
    <lineage>
        <taxon>Eukaryota</taxon>
        <taxon>Metazoa</taxon>
        <taxon>Chordata</taxon>
        <taxon>Craniata</taxon>
        <taxon>Vertebrata</taxon>
        <taxon>Euteleostomi</taxon>
        <taxon>Actinopterygii</taxon>
        <taxon>Neopterygii</taxon>
        <taxon>Teleostei</taxon>
        <taxon>Neoteleostei</taxon>
        <taxon>Acanthomorphata</taxon>
        <taxon>Ovalentaria</taxon>
        <taxon>Atherinomorphae</taxon>
        <taxon>Cyprinodontiformes</taxon>
        <taxon>Rivulidae</taxon>
        <taxon>Austrofundulus</taxon>
    </lineage>
</organism>
<dbReference type="InterPro" id="IPR013151">
    <property type="entry name" value="Immunoglobulin_dom"/>
</dbReference>
<keyword evidence="2" id="KW-1015">Disulfide bond</keyword>
<dbReference type="InterPro" id="IPR050488">
    <property type="entry name" value="Ig_Fc_receptor"/>
</dbReference>
<dbReference type="PROSITE" id="PS50835">
    <property type="entry name" value="IG_LIKE"/>
    <property type="match status" value="5"/>
</dbReference>
<feature type="transmembrane region" description="Helical" evidence="4">
    <location>
        <begin position="588"/>
        <end position="609"/>
    </location>
</feature>
<dbReference type="Pfam" id="PF00047">
    <property type="entry name" value="ig"/>
    <property type="match status" value="1"/>
</dbReference>
<feature type="chain" id="PRO_5014195252" evidence="5">
    <location>
        <begin position="25"/>
        <end position="719"/>
    </location>
</feature>
<dbReference type="GO" id="GO:0004888">
    <property type="term" value="F:transmembrane signaling receptor activity"/>
    <property type="evidence" value="ECO:0007669"/>
    <property type="project" value="TreeGrafter"/>
</dbReference>
<protein>
    <submittedName>
        <fullName evidence="8">Obscurin</fullName>
    </submittedName>
</protein>
<keyword evidence="7" id="KW-1185">Reference proteome</keyword>
<dbReference type="RefSeq" id="XP_013883372.1">
    <property type="nucleotide sequence ID" value="XM_014027918.1"/>
</dbReference>
<keyword evidence="3" id="KW-0393">Immunoglobulin domain</keyword>
<gene>
    <name evidence="8" type="primary">LOC106531957</name>
</gene>
<proteinExistence type="predicted"/>
<dbReference type="Proteomes" id="UP000192220">
    <property type="component" value="Unplaced"/>
</dbReference>
<dbReference type="InterPro" id="IPR036179">
    <property type="entry name" value="Ig-like_dom_sf"/>
</dbReference>
<dbReference type="OrthoDB" id="6151406at2759"/>
<evidence type="ECO:0000256" key="3">
    <source>
        <dbReference type="ARBA" id="ARBA00023319"/>
    </source>
</evidence>
<dbReference type="Gene3D" id="2.60.40.10">
    <property type="entry name" value="Immunoglobulins"/>
    <property type="match status" value="6"/>
</dbReference>